<protein>
    <submittedName>
        <fullName evidence="1">Uncharacterized protein</fullName>
    </submittedName>
</protein>
<dbReference type="AlphaFoldDB" id="A0A510XT81"/>
<evidence type="ECO:0000313" key="1">
    <source>
        <dbReference type="EMBL" id="GEK54230.1"/>
    </source>
</evidence>
<name>A0A510XT81_9GAMM</name>
<accession>A0A510XT81</accession>
<proteinExistence type="predicted"/>
<dbReference type="EMBL" id="BJUM01000008">
    <property type="protein sequence ID" value="GEK54230.1"/>
    <property type="molecule type" value="Genomic_DNA"/>
</dbReference>
<keyword evidence="2" id="KW-1185">Reference proteome</keyword>
<sequence>MKANALVESLRNTAVELMNTASELETKYVVTPRSNPQEFKLIIPLGMFAGTAVDTLNLKNPPNVVYVGECRMGGVDYSSVRILVREPIDIDIAQWELVGDNTLVWSE</sequence>
<evidence type="ECO:0000313" key="2">
    <source>
        <dbReference type="Proteomes" id="UP000321419"/>
    </source>
</evidence>
<gene>
    <name evidence="1" type="ORF">PES01_10750</name>
</gene>
<reference evidence="1 2" key="1">
    <citation type="submission" date="2019-07" db="EMBL/GenBank/DDBJ databases">
        <title>Whole genome shotgun sequence of Pseudoalteromonas espejiana NBRC 102222.</title>
        <authorList>
            <person name="Hosoyama A."/>
            <person name="Uohara A."/>
            <person name="Ohji S."/>
            <person name="Ichikawa N."/>
        </authorList>
    </citation>
    <scope>NUCLEOTIDE SEQUENCE [LARGE SCALE GENOMIC DNA]</scope>
    <source>
        <strain evidence="1 2">NBRC 102222</strain>
    </source>
</reference>
<organism evidence="1 2">
    <name type="scientific">Pseudoalteromonas espejiana</name>
    <dbReference type="NCBI Taxonomy" id="28107"/>
    <lineage>
        <taxon>Bacteria</taxon>
        <taxon>Pseudomonadati</taxon>
        <taxon>Pseudomonadota</taxon>
        <taxon>Gammaproteobacteria</taxon>
        <taxon>Alteromonadales</taxon>
        <taxon>Pseudoalteromonadaceae</taxon>
        <taxon>Pseudoalteromonas</taxon>
    </lineage>
</organism>
<dbReference type="Proteomes" id="UP000321419">
    <property type="component" value="Unassembled WGS sequence"/>
</dbReference>
<comment type="caution">
    <text evidence="1">The sequence shown here is derived from an EMBL/GenBank/DDBJ whole genome shotgun (WGS) entry which is preliminary data.</text>
</comment>